<organism evidence="4 5">
    <name type="scientific">Patiriisocius marinistellae</name>
    <dbReference type="NCBI Taxonomy" id="2494560"/>
    <lineage>
        <taxon>Bacteria</taxon>
        <taxon>Pseudomonadati</taxon>
        <taxon>Bacteroidota</taxon>
        <taxon>Flavobacteriia</taxon>
        <taxon>Flavobacteriales</taxon>
        <taxon>Flavobacteriaceae</taxon>
        <taxon>Patiriisocius</taxon>
    </lineage>
</organism>
<dbReference type="InterPro" id="IPR051203">
    <property type="entry name" value="Polysaccharide_Synthase-Rel"/>
</dbReference>
<feature type="domain" description="Polysaccharide biosynthesis protein CapD-like" evidence="3">
    <location>
        <begin position="308"/>
        <end position="592"/>
    </location>
</feature>
<comment type="caution">
    <text evidence="4">The sequence shown here is derived from an EMBL/GenBank/DDBJ whole genome shotgun (WGS) entry which is preliminary data.</text>
</comment>
<dbReference type="Gene3D" id="3.40.50.720">
    <property type="entry name" value="NAD(P)-binding Rossmann-like Domain"/>
    <property type="match status" value="2"/>
</dbReference>
<gene>
    <name evidence="4" type="primary">wbpM</name>
    <name evidence="4" type="ORF">ULMS_27030</name>
</gene>
<dbReference type="RefSeq" id="WP_172966895.1">
    <property type="nucleotide sequence ID" value="NZ_BKCF01000006.1"/>
</dbReference>
<feature type="transmembrane region" description="Helical" evidence="2">
    <location>
        <begin position="29"/>
        <end position="51"/>
    </location>
</feature>
<keyword evidence="2" id="KW-0812">Transmembrane</keyword>
<name>A0A5J4G383_9FLAO</name>
<feature type="transmembrane region" description="Helical" evidence="2">
    <location>
        <begin position="96"/>
        <end position="118"/>
    </location>
</feature>
<dbReference type="InterPro" id="IPR003869">
    <property type="entry name" value="Polysac_CapD-like"/>
</dbReference>
<evidence type="ECO:0000313" key="5">
    <source>
        <dbReference type="Proteomes" id="UP000326994"/>
    </source>
</evidence>
<evidence type="ECO:0000256" key="1">
    <source>
        <dbReference type="ARBA" id="ARBA00007430"/>
    </source>
</evidence>
<dbReference type="PANTHER" id="PTHR43318:SF1">
    <property type="entry name" value="POLYSACCHARIDE BIOSYNTHESIS PROTEIN EPSC-RELATED"/>
    <property type="match status" value="1"/>
</dbReference>
<evidence type="ECO:0000256" key="2">
    <source>
        <dbReference type="SAM" id="Phobius"/>
    </source>
</evidence>
<proteinExistence type="inferred from homology"/>
<evidence type="ECO:0000259" key="3">
    <source>
        <dbReference type="Pfam" id="PF02719"/>
    </source>
</evidence>
<dbReference type="EMBL" id="BKCF01000006">
    <property type="protein sequence ID" value="GEQ87195.1"/>
    <property type="molecule type" value="Genomic_DNA"/>
</dbReference>
<dbReference type="Pfam" id="PF02719">
    <property type="entry name" value="Polysacc_synt_2"/>
    <property type="match status" value="1"/>
</dbReference>
<keyword evidence="5" id="KW-1185">Reference proteome</keyword>
<dbReference type="SUPFAM" id="SSF51735">
    <property type="entry name" value="NAD(P)-binding Rossmann-fold domains"/>
    <property type="match status" value="1"/>
</dbReference>
<comment type="similarity">
    <text evidence="1">Belongs to the polysaccharide synthase family.</text>
</comment>
<feature type="transmembrane region" description="Helical" evidence="2">
    <location>
        <begin position="124"/>
        <end position="149"/>
    </location>
</feature>
<dbReference type="Proteomes" id="UP000326994">
    <property type="component" value="Unassembled WGS sequence"/>
</dbReference>
<dbReference type="PANTHER" id="PTHR43318">
    <property type="entry name" value="UDP-N-ACETYLGLUCOSAMINE 4,6-DEHYDRATASE"/>
    <property type="match status" value="1"/>
</dbReference>
<keyword evidence="2" id="KW-1133">Transmembrane helix</keyword>
<dbReference type="AlphaFoldDB" id="A0A5J4G383"/>
<reference evidence="4 5" key="1">
    <citation type="submission" date="2019-08" db="EMBL/GenBank/DDBJ databases">
        <title>Ulvibacter marinistellae sp. nov., isolated from a starfish, Patiria pectinifera.</title>
        <authorList>
            <person name="Kawano K."/>
            <person name="Ushijima N."/>
            <person name="Kihara M."/>
            <person name="Itoh H."/>
        </authorList>
    </citation>
    <scope>NUCLEOTIDE SEQUENCE [LARGE SCALE GENOMIC DNA]</scope>
    <source>
        <strain evidence="4 5">KK4</strain>
    </source>
</reference>
<sequence>MKSIDKVLSTFYTGDNKLKLLDQRYLPRWIVVVLDLFLCAISLALVYLILLGTPVFFSDHVSLPTQAIFLLGVNFLFFVVFKTYSGIIRHSTFTDILKLAFSSISTFVTLIIFNTIYGATTGKYVYTLTLLIMYMFLSFSFLLLFRVAVKESYQILKKGAKGILKKRVAIIGADDQNISLAKALTTESNLPFKLVGFLTEKFDSKRYKLLGKPVIPIKDNFTETVQNYNIQGVIVISDSLGVKEKNKIVNNCLENNVEVFNVPSVERWNTKADINSQIKPIQIEDLLERDPICIENEAIANDLVGKTVLVTGGAGSIGSEIVRQIALFSPKQVVILDQAESALHELELYLAEKFPTLNFITELANISNMYRLEQLFTKYNFDMVYHAAAYKHVPLIERNPHEAVYVNILGTVNLAVLSVSNKIDKFVMISTDKAVNPTNVMGASKRVAEMYVQSLQRKEVIHTRFITTRFGNVLGSNGSVIPHFRRQIAAGGPVTVTHKDIIRYFMTIPEACQLVLQAGTMGSGGEIFVFDMGKPIKILDMAERMIKLSGLEPYEDINIDITGLRPGEKLYEELLNDTSTSLPTHHPKIMISEVPSVSFDIINVKVKKIIKTATRFKDNEVVLLLKDLVPEYISENSRFEALDIEKDS</sequence>
<dbReference type="CDD" id="cd05237">
    <property type="entry name" value="UDP_invert_4-6DH_SDR_e"/>
    <property type="match status" value="1"/>
</dbReference>
<dbReference type="InterPro" id="IPR036291">
    <property type="entry name" value="NAD(P)-bd_dom_sf"/>
</dbReference>
<keyword evidence="2" id="KW-0472">Membrane</keyword>
<evidence type="ECO:0000313" key="4">
    <source>
        <dbReference type="EMBL" id="GEQ87195.1"/>
    </source>
</evidence>
<accession>A0A5J4G383</accession>
<protein>
    <submittedName>
        <fullName evidence="4">Polysaccharide biosynthesis protein CapD</fullName>
    </submittedName>
</protein>
<feature type="transmembrane region" description="Helical" evidence="2">
    <location>
        <begin position="63"/>
        <end position="84"/>
    </location>
</feature>